<reference evidence="3 4" key="1">
    <citation type="submission" date="2020-08" db="EMBL/GenBank/DDBJ databases">
        <title>Genomic Encyclopedia of Type Strains, Phase IV (KMG-V): Genome sequencing to study the core and pangenomes of soil and plant-associated prokaryotes.</title>
        <authorList>
            <person name="Whitman W."/>
        </authorList>
    </citation>
    <scope>NUCLEOTIDE SEQUENCE [LARGE SCALE GENOMIC DNA]</scope>
    <source>
        <strain evidence="3 4">M8US30</strain>
    </source>
</reference>
<dbReference type="Pfam" id="PF20736">
    <property type="entry name" value="Glyco_hydro127M"/>
    <property type="match status" value="1"/>
</dbReference>
<accession>A0A7W8N5U8</accession>
<evidence type="ECO:0008006" key="5">
    <source>
        <dbReference type="Google" id="ProtNLM"/>
    </source>
</evidence>
<dbReference type="EMBL" id="JACHDZ010000008">
    <property type="protein sequence ID" value="MBB5345963.1"/>
    <property type="molecule type" value="Genomic_DNA"/>
</dbReference>
<proteinExistence type="predicted"/>
<dbReference type="InterPro" id="IPR012878">
    <property type="entry name" value="Beta-AFase-like_GH127_cat"/>
</dbReference>
<dbReference type="PANTHER" id="PTHR31151">
    <property type="entry name" value="PROLINE-TRNA LIGASE (DUF1680)"/>
    <property type="match status" value="1"/>
</dbReference>
<protein>
    <recommendedName>
        <fullName evidence="5">Glycoside hydrolase family 127 protein</fullName>
    </recommendedName>
</protein>
<dbReference type="PANTHER" id="PTHR31151:SF0">
    <property type="entry name" value="PROLINE-TRNA LIGASE (DUF1680)"/>
    <property type="match status" value="1"/>
</dbReference>
<dbReference type="Pfam" id="PF07944">
    <property type="entry name" value="Beta-AFase-like_GH127_cat"/>
    <property type="match status" value="1"/>
</dbReference>
<feature type="domain" description="Non-reducing end beta-L-arabinofuranosidase-like GH127 middle" evidence="2">
    <location>
        <begin position="504"/>
        <end position="598"/>
    </location>
</feature>
<name>A0A7W8N5U8_9BACT</name>
<evidence type="ECO:0000313" key="4">
    <source>
        <dbReference type="Proteomes" id="UP000569092"/>
    </source>
</evidence>
<evidence type="ECO:0000259" key="2">
    <source>
        <dbReference type="Pfam" id="PF20736"/>
    </source>
</evidence>
<dbReference type="AlphaFoldDB" id="A0A7W8N5U8"/>
<dbReference type="Proteomes" id="UP000569092">
    <property type="component" value="Unassembled WGS sequence"/>
</dbReference>
<dbReference type="InterPro" id="IPR049046">
    <property type="entry name" value="Beta-AFase-like_GH127_middle"/>
</dbReference>
<gene>
    <name evidence="3" type="ORF">HDF10_003970</name>
</gene>
<organism evidence="3 4">
    <name type="scientific">Tunturiibacter lichenicola</name>
    <dbReference type="NCBI Taxonomy" id="2051959"/>
    <lineage>
        <taxon>Bacteria</taxon>
        <taxon>Pseudomonadati</taxon>
        <taxon>Acidobacteriota</taxon>
        <taxon>Terriglobia</taxon>
        <taxon>Terriglobales</taxon>
        <taxon>Acidobacteriaceae</taxon>
        <taxon>Tunturiibacter</taxon>
    </lineage>
</organism>
<evidence type="ECO:0000259" key="1">
    <source>
        <dbReference type="Pfam" id="PF07944"/>
    </source>
</evidence>
<sequence length="713" mass="79823">MDVGDQDGLRYDATKLHDILDTYGIENSFEIYSGTHVSAVADRFQNQRDAVLQQELVLQGRLPVSRMWRKSAMTNRSRRDFLKTSVSAGGFCMVASSTAALALSAQQLRPSSGRLEPFPLSCVRLSPGMFRDQEEINARYLDSLAVDRLLHTFRLNAGISSNAMPYKGWEDPTCELRGHFAGGHFLSAVALANAGSANADLKERGDKLVAGLAACQQKIGTGYLSAFPPELFERLAQGRPVWAPFYTFHKIMAGLLDMYLLAGNSDALKIAEGMAQWAQDFMANFSIDQRLRILRTEYGGMNEVLVNLAAVTKKDRYIQAAHLFEQPGFLDPLAERRDELQGLHANTHVPKIIGAARMYEVTGDRRYRQIAEYFLAEVHGARNYAIGNTSLDEHWTTPADELKGTLAWTNAECCVAYNLMKLQRQVFSWTAEARWMDEYERALFNSRLGTQNAQGLKQYFFPLAAGYWRAYNSPEESFWCCTGTGAEEFAKMANTIYFRRDSDVLVNQFIASTLDWKEEGFRLEQTTQFPHEKGTTLKVRSPRPAPRAIHVRIPGWTNEDAEVKINGRVIEVIADPGSYLSIRRIWQDGDSISINLPMKLHQEPLPGDDSVAAALYGPLVLAADLGPAPADGPMRVIHGRDTVPQNLPVSSPMPKVAGAQGTDTKHWIQVASATELNFTCSGEDQKYNLIPMYEIRDQRYSIYWQTGDSKLRT</sequence>
<comment type="caution">
    <text evidence="3">The sequence shown here is derived from an EMBL/GenBank/DDBJ whole genome shotgun (WGS) entry which is preliminary data.</text>
</comment>
<evidence type="ECO:0000313" key="3">
    <source>
        <dbReference type="EMBL" id="MBB5345963.1"/>
    </source>
</evidence>
<dbReference type="InterPro" id="IPR008928">
    <property type="entry name" value="6-hairpin_glycosidase_sf"/>
</dbReference>
<feature type="domain" description="Non-reducing end beta-L-arabinofuranosidase-like GH127 catalytic" evidence="1">
    <location>
        <begin position="123"/>
        <end position="493"/>
    </location>
</feature>
<dbReference type="GO" id="GO:0005975">
    <property type="term" value="P:carbohydrate metabolic process"/>
    <property type="evidence" value="ECO:0007669"/>
    <property type="project" value="InterPro"/>
</dbReference>
<dbReference type="SUPFAM" id="SSF48208">
    <property type="entry name" value="Six-hairpin glycosidases"/>
    <property type="match status" value="1"/>
</dbReference>